<dbReference type="InterPro" id="IPR001763">
    <property type="entry name" value="Rhodanese-like_dom"/>
</dbReference>
<evidence type="ECO:0000259" key="1">
    <source>
        <dbReference type="PROSITE" id="PS50206"/>
    </source>
</evidence>
<feature type="domain" description="Rhodanese" evidence="1">
    <location>
        <begin position="29"/>
        <end position="115"/>
    </location>
</feature>
<comment type="caution">
    <text evidence="2">The sequence shown here is derived from an EMBL/GenBank/DDBJ whole genome shotgun (WGS) entry which is preliminary data.</text>
</comment>
<dbReference type="InterPro" id="IPR036873">
    <property type="entry name" value="Rhodanese-like_dom_sf"/>
</dbReference>
<proteinExistence type="predicted"/>
<evidence type="ECO:0000313" key="3">
    <source>
        <dbReference type="Proteomes" id="UP000636110"/>
    </source>
</evidence>
<organism evidence="2 3">
    <name type="scientific">Pedobacter gandavensis</name>
    <dbReference type="NCBI Taxonomy" id="2679963"/>
    <lineage>
        <taxon>Bacteria</taxon>
        <taxon>Pseudomonadati</taxon>
        <taxon>Bacteroidota</taxon>
        <taxon>Sphingobacteriia</taxon>
        <taxon>Sphingobacteriales</taxon>
        <taxon>Sphingobacteriaceae</taxon>
        <taxon>Pedobacter</taxon>
    </lineage>
</organism>
<sequence length="115" mass="13412">MMEMEHHNTAEMIKGYTEIDAEQLTAIQQERSTLLIDVRERHEFPVLNEVIFKKVPMSEFAEFLAMDIAEENIVFICQHGIRSVAAAEALHEKYGQEKHIYSLKGGVVKWRNYFL</sequence>
<dbReference type="Proteomes" id="UP000636110">
    <property type="component" value="Unassembled WGS sequence"/>
</dbReference>
<gene>
    <name evidence="2" type="ORF">GM920_02715</name>
</gene>
<dbReference type="EMBL" id="WNXC01000001">
    <property type="protein sequence ID" value="MBB2147817.1"/>
    <property type="molecule type" value="Genomic_DNA"/>
</dbReference>
<dbReference type="CDD" id="cd00158">
    <property type="entry name" value="RHOD"/>
    <property type="match status" value="1"/>
</dbReference>
<name>A0ABR6ERJ0_9SPHI</name>
<dbReference type="Gene3D" id="3.40.250.10">
    <property type="entry name" value="Rhodanese-like domain"/>
    <property type="match status" value="1"/>
</dbReference>
<accession>A0ABR6ERJ0</accession>
<dbReference type="Pfam" id="PF00581">
    <property type="entry name" value="Rhodanese"/>
    <property type="match status" value="1"/>
</dbReference>
<keyword evidence="3" id="KW-1185">Reference proteome</keyword>
<protein>
    <recommendedName>
        <fullName evidence="1">Rhodanese domain-containing protein</fullName>
    </recommendedName>
</protein>
<dbReference type="PROSITE" id="PS50206">
    <property type="entry name" value="RHODANESE_3"/>
    <property type="match status" value="1"/>
</dbReference>
<dbReference type="RefSeq" id="WP_182953181.1">
    <property type="nucleotide sequence ID" value="NZ_WNXC01000001.1"/>
</dbReference>
<reference evidence="2 3" key="1">
    <citation type="submission" date="2019-11" db="EMBL/GenBank/DDBJ databases">
        <title>Description of Pedobacter sp. LMG 31462T.</title>
        <authorList>
            <person name="Carlier A."/>
            <person name="Qi S."/>
            <person name="Vandamme P."/>
        </authorList>
    </citation>
    <scope>NUCLEOTIDE SEQUENCE [LARGE SCALE GENOMIC DNA]</scope>
    <source>
        <strain evidence="2 3">LMG 31462</strain>
    </source>
</reference>
<evidence type="ECO:0000313" key="2">
    <source>
        <dbReference type="EMBL" id="MBB2147817.1"/>
    </source>
</evidence>
<dbReference type="SUPFAM" id="SSF52821">
    <property type="entry name" value="Rhodanese/Cell cycle control phosphatase"/>
    <property type="match status" value="1"/>
</dbReference>